<gene>
    <name evidence="1" type="ORF">Amon02_000666300</name>
</gene>
<organism evidence="1 2">
    <name type="scientific">Ambrosiozyma monospora</name>
    <name type="common">Yeast</name>
    <name type="synonym">Endomycopsis monosporus</name>
    <dbReference type="NCBI Taxonomy" id="43982"/>
    <lineage>
        <taxon>Eukaryota</taxon>
        <taxon>Fungi</taxon>
        <taxon>Dikarya</taxon>
        <taxon>Ascomycota</taxon>
        <taxon>Saccharomycotina</taxon>
        <taxon>Pichiomycetes</taxon>
        <taxon>Pichiales</taxon>
        <taxon>Pichiaceae</taxon>
        <taxon>Ambrosiozyma</taxon>
    </lineage>
</organism>
<dbReference type="Proteomes" id="UP001165064">
    <property type="component" value="Unassembled WGS sequence"/>
</dbReference>
<protein>
    <submittedName>
        <fullName evidence="1">Unnamed protein product</fullName>
    </submittedName>
</protein>
<comment type="caution">
    <text evidence="1">The sequence shown here is derived from an EMBL/GenBank/DDBJ whole genome shotgun (WGS) entry which is preliminary data.</text>
</comment>
<proteinExistence type="predicted"/>
<name>A0ACB5T9Y8_AMBMO</name>
<evidence type="ECO:0000313" key="2">
    <source>
        <dbReference type="Proteomes" id="UP001165064"/>
    </source>
</evidence>
<keyword evidence="2" id="KW-1185">Reference proteome</keyword>
<evidence type="ECO:0000313" key="1">
    <source>
        <dbReference type="EMBL" id="GME84181.1"/>
    </source>
</evidence>
<reference evidence="1" key="1">
    <citation type="submission" date="2023-04" db="EMBL/GenBank/DDBJ databases">
        <title>Ambrosiozyma monospora NBRC 10751.</title>
        <authorList>
            <person name="Ichikawa N."/>
            <person name="Sato H."/>
            <person name="Tonouchi N."/>
        </authorList>
    </citation>
    <scope>NUCLEOTIDE SEQUENCE</scope>
    <source>
        <strain evidence="1">NBRC 10751</strain>
    </source>
</reference>
<accession>A0ACB5T9Y8</accession>
<dbReference type="EMBL" id="BSXS01005311">
    <property type="protein sequence ID" value="GME84181.1"/>
    <property type="molecule type" value="Genomic_DNA"/>
</dbReference>
<sequence>MYPNGGYQGYQGYQQGGYNAPPSQSGYGGYQPPPGPPTDQYGYNQGGYEQQPQYGGYQQQPQGYGGPQQQQYSYNQGGYNQGGYGQSGYSNPPPAENYGYGGYAGGGEQPYQRPPGPPPAVNYNQLNFYTADTTSYENEYRGVTYQRPTGELRPPETSGGYSSCRGNKKALLIGINYIGSKHSLRGCINDVHNMYNFLTSHGYPEDNIVMLTDDNTESVKVPLRDNILRGMDWLVKGAQPGDSLFFHYSGHGGQEEDKDGDEVDGMDDCIYPVDFEEKGSIIDDIINDKLVQPLHEGVRLTAIFDSCHSGSVMDLPYTYRAQDGGLKEYNVWKESKDDAINMVKGYATKNTELMVSSAMNVFNRIKTSSAVDQEELEEENSSPADVIMFSGCKDDQTSADANEAGKFTGALSWAFLQVLRDEPNQTYLTLLQNIRSVLATKYTQKPQLSTSHEIDPNIQFVL</sequence>